<comment type="caution">
    <text evidence="1">The sequence shown here is derived from an EMBL/GenBank/DDBJ whole genome shotgun (WGS) entry which is preliminary data.</text>
</comment>
<organism evidence="1 2">
    <name type="scientific">Natranaerovirga hydrolytica</name>
    <dbReference type="NCBI Taxonomy" id="680378"/>
    <lineage>
        <taxon>Bacteria</taxon>
        <taxon>Bacillati</taxon>
        <taxon>Bacillota</taxon>
        <taxon>Clostridia</taxon>
        <taxon>Lachnospirales</taxon>
        <taxon>Natranaerovirgaceae</taxon>
        <taxon>Natranaerovirga</taxon>
    </lineage>
</organism>
<dbReference type="EMBL" id="SMGQ01000011">
    <property type="protein sequence ID" value="TCK98184.1"/>
    <property type="molecule type" value="Genomic_DNA"/>
</dbReference>
<sequence>MSLISFKVSKSPEEVLNMIKKGLSYELIHERVHHIEGDMISIVLVYEKYYMRNSSRAALTVTINNFNGYTQVESISAGSSQGLFFNIDWGAGEEFANSVKHILKEFIIE</sequence>
<gene>
    <name evidence="1" type="ORF">EDC19_0602</name>
</gene>
<dbReference type="Proteomes" id="UP000294545">
    <property type="component" value="Unassembled WGS sequence"/>
</dbReference>
<accession>A0A4R1N2F3</accession>
<dbReference type="OrthoDB" id="4774735at2"/>
<keyword evidence="2" id="KW-1185">Reference proteome</keyword>
<protein>
    <submittedName>
        <fullName evidence="1">Uncharacterized protein</fullName>
    </submittedName>
</protein>
<proteinExistence type="predicted"/>
<name>A0A4R1N2F3_9FIRM</name>
<evidence type="ECO:0000313" key="2">
    <source>
        <dbReference type="Proteomes" id="UP000294545"/>
    </source>
</evidence>
<dbReference type="AlphaFoldDB" id="A0A4R1N2F3"/>
<dbReference type="InterPro" id="IPR046117">
    <property type="entry name" value="DUF6054"/>
</dbReference>
<evidence type="ECO:0000313" key="1">
    <source>
        <dbReference type="EMBL" id="TCK98184.1"/>
    </source>
</evidence>
<dbReference type="RefSeq" id="WP_132280304.1">
    <property type="nucleotide sequence ID" value="NZ_SMGQ01000011.1"/>
</dbReference>
<reference evidence="1 2" key="1">
    <citation type="submission" date="2019-03" db="EMBL/GenBank/DDBJ databases">
        <title>Genomic Encyclopedia of Type Strains, Phase IV (KMG-IV): sequencing the most valuable type-strain genomes for metagenomic binning, comparative biology and taxonomic classification.</title>
        <authorList>
            <person name="Goeker M."/>
        </authorList>
    </citation>
    <scope>NUCLEOTIDE SEQUENCE [LARGE SCALE GENOMIC DNA]</scope>
    <source>
        <strain evidence="1 2">DSM 24176</strain>
    </source>
</reference>
<dbReference type="Pfam" id="PF19524">
    <property type="entry name" value="DUF6054"/>
    <property type="match status" value="1"/>
</dbReference>